<feature type="repeat" description="PPR" evidence="1">
    <location>
        <begin position="118"/>
        <end position="152"/>
    </location>
</feature>
<feature type="repeat" description="PPR" evidence="1">
    <location>
        <begin position="154"/>
        <end position="188"/>
    </location>
</feature>
<dbReference type="InterPro" id="IPR051114">
    <property type="entry name" value="Mito_RNA_Proc_CCM1"/>
</dbReference>
<dbReference type="InterPro" id="IPR011990">
    <property type="entry name" value="TPR-like_helical_dom_sf"/>
</dbReference>
<dbReference type="NCBIfam" id="TIGR00756">
    <property type="entry name" value="PPR"/>
    <property type="match status" value="2"/>
</dbReference>
<gene>
    <name evidence="3" type="ORF">BmR1_04g06715</name>
</gene>
<organism evidence="3 4">
    <name type="scientific">Babesia microti (strain RI)</name>
    <dbReference type="NCBI Taxonomy" id="1133968"/>
    <lineage>
        <taxon>Eukaryota</taxon>
        <taxon>Sar</taxon>
        <taxon>Alveolata</taxon>
        <taxon>Apicomplexa</taxon>
        <taxon>Aconoidasida</taxon>
        <taxon>Piroplasmida</taxon>
        <taxon>Babesiidae</taxon>
        <taxon>Babesia</taxon>
    </lineage>
</organism>
<dbReference type="KEGG" id="bmic:BmR1_04g06715"/>
<accession>A0A1N6LXT7</accession>
<reference evidence="3 4" key="1">
    <citation type="journal article" date="2012" name="Nucleic Acids Res.">
        <title>Sequencing of the smallest Apicomplexan genome from the human pathogen Babesia microti.</title>
        <authorList>
            <person name="Cornillot E."/>
            <person name="Hadj-Kaddour K."/>
            <person name="Dassouli A."/>
            <person name="Noel B."/>
            <person name="Ranwez V."/>
            <person name="Vacherie B."/>
            <person name="Augagneur Y."/>
            <person name="Bres V."/>
            <person name="Duclos A."/>
            <person name="Randazzo S."/>
            <person name="Carcy B."/>
            <person name="Debierre-Grockiego F."/>
            <person name="Delbecq S."/>
            <person name="Moubri-Menage K."/>
            <person name="Shams-Eldin H."/>
            <person name="Usmani-Brown S."/>
            <person name="Bringaud F."/>
            <person name="Wincker P."/>
            <person name="Vivares C.P."/>
            <person name="Schwarz R.T."/>
            <person name="Schetters T.P."/>
            <person name="Krause P.J."/>
            <person name="Gorenflot A."/>
            <person name="Berry V."/>
            <person name="Barbe V."/>
            <person name="Ben Mamoun C."/>
        </authorList>
    </citation>
    <scope>NUCLEOTIDE SEQUENCE [LARGE SCALE GENOMIC DNA]</scope>
    <source>
        <strain evidence="3 4">RI</strain>
    </source>
</reference>
<dbReference type="PANTHER" id="PTHR47934">
    <property type="entry name" value="PENTATRICOPEPTIDE REPEAT-CONTAINING PROTEIN PET309, MITOCHONDRIAL"/>
    <property type="match status" value="1"/>
</dbReference>
<keyword evidence="2" id="KW-0732">Signal</keyword>
<name>A0A1N6LXT7_BABMR</name>
<dbReference type="RefSeq" id="XP_021337756.1">
    <property type="nucleotide sequence ID" value="XM_021482538.1"/>
</dbReference>
<dbReference type="GeneID" id="24425988"/>
<reference evidence="3 4" key="2">
    <citation type="journal article" date="2013" name="PLoS ONE">
        <title>Whole genome mapping and re-organization of the nuclear and mitochondrial genomes of Babesia microti isolates.</title>
        <authorList>
            <person name="Cornillot E."/>
            <person name="Dassouli A."/>
            <person name="Garg A."/>
            <person name="Pachikara N."/>
            <person name="Randazzo S."/>
            <person name="Depoix D."/>
            <person name="Carcy B."/>
            <person name="Delbecq S."/>
            <person name="Frutos R."/>
            <person name="Silva J.C."/>
            <person name="Sutton R."/>
            <person name="Krause P.J."/>
            <person name="Mamoun C.B."/>
        </authorList>
    </citation>
    <scope>NUCLEOTIDE SEQUENCE [LARGE SCALE GENOMIC DNA]</scope>
    <source>
        <strain evidence="3 4">RI</strain>
    </source>
</reference>
<dbReference type="GO" id="GO:0006396">
    <property type="term" value="P:RNA processing"/>
    <property type="evidence" value="ECO:0007669"/>
    <property type="project" value="TreeGrafter"/>
</dbReference>
<keyword evidence="4" id="KW-1185">Reference proteome</keyword>
<dbReference type="VEuPathDB" id="PiroplasmaDB:BmR1_04g06715"/>
<dbReference type="PROSITE" id="PS51375">
    <property type="entry name" value="PPR"/>
    <property type="match status" value="2"/>
</dbReference>
<evidence type="ECO:0000313" key="3">
    <source>
        <dbReference type="EMBL" id="SIO73688.1"/>
    </source>
</evidence>
<feature type="signal peptide" evidence="2">
    <location>
        <begin position="1"/>
        <end position="18"/>
    </location>
</feature>
<evidence type="ECO:0000256" key="1">
    <source>
        <dbReference type="PROSITE-ProRule" id="PRU00708"/>
    </source>
</evidence>
<dbReference type="OrthoDB" id="185373at2759"/>
<dbReference type="Proteomes" id="UP000002899">
    <property type="component" value="Chromosome IV"/>
</dbReference>
<dbReference type="InterPro" id="IPR002885">
    <property type="entry name" value="PPR_rpt"/>
</dbReference>
<dbReference type="SUPFAM" id="SSF48452">
    <property type="entry name" value="TPR-like"/>
    <property type="match status" value="1"/>
</dbReference>
<dbReference type="AlphaFoldDB" id="A0A1N6LXT7"/>
<evidence type="ECO:0000313" key="4">
    <source>
        <dbReference type="Proteomes" id="UP000002899"/>
    </source>
</evidence>
<proteinExistence type="predicted"/>
<reference evidence="3 4" key="3">
    <citation type="journal article" date="2016" name="Sci. Rep.">
        <title>Genome-wide diversity and gene expression profiling of Babesia microti isolates identify polymorphic genes that mediate host-pathogen interactions.</title>
        <authorList>
            <person name="Silva J.C."/>
            <person name="Cornillot E."/>
            <person name="McCracken C."/>
            <person name="Usmani-Brown S."/>
            <person name="Dwivedi A."/>
            <person name="Ifeonu O.O."/>
            <person name="Crabtree J."/>
            <person name="Gotia H.T."/>
            <person name="Virji A.Z."/>
            <person name="Reynes C."/>
            <person name="Colinge J."/>
            <person name="Kumar V."/>
            <person name="Lawres L."/>
            <person name="Pazzi J.E."/>
            <person name="Pablo J.V."/>
            <person name="Hung C."/>
            <person name="Brancato J."/>
            <person name="Kumari P."/>
            <person name="Orvis J."/>
            <person name="Tretina K."/>
            <person name="Chibucos M."/>
            <person name="Ott S."/>
            <person name="Sadzewicz L."/>
            <person name="Sengamalay N."/>
            <person name="Shetty A.C."/>
            <person name="Su Q."/>
            <person name="Tallon L."/>
            <person name="Fraser C.M."/>
            <person name="Frutos R."/>
            <person name="Molina D.M."/>
            <person name="Krause P.J."/>
            <person name="Ben Mamoun C."/>
        </authorList>
    </citation>
    <scope>NUCLEOTIDE SEQUENCE [LARGE SCALE GENOMIC DNA]</scope>
    <source>
        <strain evidence="3 4">RI</strain>
    </source>
</reference>
<dbReference type="EMBL" id="LN871599">
    <property type="protein sequence ID" value="SIO73688.1"/>
    <property type="molecule type" value="Genomic_DNA"/>
</dbReference>
<dbReference type="Gene3D" id="1.25.40.10">
    <property type="entry name" value="Tetratricopeptide repeat domain"/>
    <property type="match status" value="2"/>
</dbReference>
<dbReference type="Pfam" id="PF01535">
    <property type="entry name" value="PPR"/>
    <property type="match status" value="2"/>
</dbReference>
<dbReference type="PANTHER" id="PTHR47934:SF6">
    <property type="entry name" value="MITOCHONDRIAL GROUP I INTRON SPLICING FACTOR CCM1-RELATED"/>
    <property type="match status" value="1"/>
</dbReference>
<dbReference type="GO" id="GO:0007005">
    <property type="term" value="P:mitochondrion organization"/>
    <property type="evidence" value="ECO:0007669"/>
    <property type="project" value="TreeGrafter"/>
</dbReference>
<evidence type="ECO:0000256" key="2">
    <source>
        <dbReference type="SAM" id="SignalP"/>
    </source>
</evidence>
<protein>
    <submittedName>
        <fullName evidence="3">PPR repeat protein (PPR)</fullName>
    </submittedName>
</protein>
<dbReference type="GO" id="GO:0003729">
    <property type="term" value="F:mRNA binding"/>
    <property type="evidence" value="ECO:0007669"/>
    <property type="project" value="TreeGrafter"/>
</dbReference>
<dbReference type="GO" id="GO:0005739">
    <property type="term" value="C:mitochondrion"/>
    <property type="evidence" value="ECO:0007669"/>
    <property type="project" value="TreeGrafter"/>
</dbReference>
<sequence>MTENFWLIFCCILDCVLTVNLSFSKFSRNACTFVNFPISPTHYINNIVRNDLRDDVPLDQQFDDFKSDNNGESEPSNVTEDQFKAAAASAVQLSTLGIDWIKVIEGLKETDDCAISTNTLAYNAAISSAAKNSDFDKAIQLFNEVKKEDPGAIDVVTYKTLILACELAGKFEHAIAFYNDFLQSDIKPDYGLLTSVLRCCSQLGFDEFACNAFSGIKKLTDPKIADYENVIQACILSNDTNGALNYFNELSKIAIAGDLVKSTSKLILHGSFNMNGKLLDRIWEIINEKGINVGKKSFADLLQGLYNCGKFDVMDSVWNKICELYGEERGDIAYQMMLKSHAATGDCLSASKLLDDMQNLYRQDMNDITFSSAIESCVASGESKLAINFLRKGQSIGIAISVKMLNAVFRVCERSESWNDITLIYEQNEALMAQASGREVLEAKIYYLLANYHLDRKDRLKDIIGDLSELQKYNFPFAVKVQKFIQQKLSGNV</sequence>
<feature type="chain" id="PRO_5012613629" evidence="2">
    <location>
        <begin position="19"/>
        <end position="493"/>
    </location>
</feature>